<dbReference type="EMBL" id="KK114637">
    <property type="protein sequence ID" value="KFM62955.1"/>
    <property type="molecule type" value="Genomic_DNA"/>
</dbReference>
<organism evidence="2 3">
    <name type="scientific">Stegodyphus mimosarum</name>
    <name type="common">African social velvet spider</name>
    <dbReference type="NCBI Taxonomy" id="407821"/>
    <lineage>
        <taxon>Eukaryota</taxon>
        <taxon>Metazoa</taxon>
        <taxon>Ecdysozoa</taxon>
        <taxon>Arthropoda</taxon>
        <taxon>Chelicerata</taxon>
        <taxon>Arachnida</taxon>
        <taxon>Araneae</taxon>
        <taxon>Araneomorphae</taxon>
        <taxon>Entelegynae</taxon>
        <taxon>Eresoidea</taxon>
        <taxon>Eresidae</taxon>
        <taxon>Stegodyphus</taxon>
    </lineage>
</organism>
<keyword evidence="1" id="KW-1133">Transmembrane helix</keyword>
<feature type="non-terminal residue" evidence="2">
    <location>
        <position position="311"/>
    </location>
</feature>
<evidence type="ECO:0000313" key="3">
    <source>
        <dbReference type="Proteomes" id="UP000054359"/>
    </source>
</evidence>
<evidence type="ECO:0000313" key="2">
    <source>
        <dbReference type="EMBL" id="KFM62955.1"/>
    </source>
</evidence>
<gene>
    <name evidence="2" type="ORF">X975_06518</name>
</gene>
<evidence type="ECO:0000256" key="1">
    <source>
        <dbReference type="SAM" id="Phobius"/>
    </source>
</evidence>
<name>A0A087TCW6_STEMI</name>
<accession>A0A087TCW6</accession>
<dbReference type="OrthoDB" id="6511285at2759"/>
<keyword evidence="1" id="KW-0472">Membrane</keyword>
<dbReference type="PANTHER" id="PTHR37162:SF10">
    <property type="entry name" value="DUF4371 DOMAIN-CONTAINING PROTEIN"/>
    <property type="match status" value="1"/>
</dbReference>
<sequence length="311" mass="36424">MKNIDLIIILYIVLKEFQKLMVKAYLPTFTNFLQFLRKCVCLYDFTIVIHFLPFSSVFSDFCRNFRIFRQLHRVLLPTTDYFESSNLRFLPTRRLTSQSNAPNLFLLLFSLWAPDYFFCVRFSSKGITQLRLGERGLSHSVFFFCLFVCLHALRIFLICRCYEMSSQKPYSQYFRPAYRAEFPTIKESFKGNNYAFCYVCMCDFIISHGGRSNIVKHVTSKKHEVNASASTTSKKVDDFFSNSDADVILAECLFTAFLIEHNVTLSAADHAGQLFRQMIPDSKIAQKYACARTTYQFFKQEFMNLFIIYTN</sequence>
<protein>
    <submittedName>
        <fullName evidence="2">Uncharacterized protein</fullName>
    </submittedName>
</protein>
<keyword evidence="3" id="KW-1185">Reference proteome</keyword>
<dbReference type="PANTHER" id="PTHR37162">
    <property type="entry name" value="HAT FAMILY DIMERISATION DOMAINCONTAINING PROTEIN-RELATED"/>
    <property type="match status" value="1"/>
</dbReference>
<dbReference type="AlphaFoldDB" id="A0A087TCW6"/>
<dbReference type="Proteomes" id="UP000054359">
    <property type="component" value="Unassembled WGS sequence"/>
</dbReference>
<reference evidence="2 3" key="1">
    <citation type="submission" date="2013-11" db="EMBL/GenBank/DDBJ databases">
        <title>Genome sequencing of Stegodyphus mimosarum.</title>
        <authorList>
            <person name="Bechsgaard J."/>
        </authorList>
    </citation>
    <scope>NUCLEOTIDE SEQUENCE [LARGE SCALE GENOMIC DNA]</scope>
</reference>
<feature type="transmembrane region" description="Helical" evidence="1">
    <location>
        <begin position="136"/>
        <end position="157"/>
    </location>
</feature>
<proteinExistence type="predicted"/>
<keyword evidence="1" id="KW-0812">Transmembrane</keyword>